<organism evidence="1 2">
    <name type="scientific">Candidatus Sulfuritelmatomonas gaucii</name>
    <dbReference type="NCBI Taxonomy" id="2043161"/>
    <lineage>
        <taxon>Bacteria</taxon>
        <taxon>Pseudomonadati</taxon>
        <taxon>Acidobacteriota</taxon>
        <taxon>Terriglobia</taxon>
        <taxon>Terriglobales</taxon>
        <taxon>Acidobacteriaceae</taxon>
        <taxon>Candidatus Sulfuritelmatomonas</taxon>
    </lineage>
</organism>
<dbReference type="EMBL" id="OKRB01000117">
    <property type="protein sequence ID" value="SPE27151.1"/>
    <property type="molecule type" value="Genomic_DNA"/>
</dbReference>
<evidence type="ECO:0000313" key="2">
    <source>
        <dbReference type="Proteomes" id="UP000239735"/>
    </source>
</evidence>
<gene>
    <name evidence="1" type="ORF">SBA5_580030</name>
</gene>
<dbReference type="Proteomes" id="UP000239735">
    <property type="component" value="Unassembled WGS sequence"/>
</dbReference>
<evidence type="ECO:0000313" key="1">
    <source>
        <dbReference type="EMBL" id="SPE27151.1"/>
    </source>
</evidence>
<protein>
    <submittedName>
        <fullName evidence="1">Uncharacterized protein</fullName>
    </submittedName>
</protein>
<reference evidence="2" key="1">
    <citation type="submission" date="2018-02" db="EMBL/GenBank/DDBJ databases">
        <authorList>
            <person name="Hausmann B."/>
        </authorList>
    </citation>
    <scope>NUCLEOTIDE SEQUENCE [LARGE SCALE GENOMIC DNA]</scope>
    <source>
        <strain evidence="2">Peat soil MAG SbA5</strain>
    </source>
</reference>
<name>A0A2N9LV93_9BACT</name>
<sequence>MKVLDQPQAAQGLLGILAYRRLDGRVRRSEAIQAITVSHT</sequence>
<accession>A0A2N9LV93</accession>
<dbReference type="AlphaFoldDB" id="A0A2N9LV93"/>
<proteinExistence type="predicted"/>